<dbReference type="SUPFAM" id="SSF55729">
    <property type="entry name" value="Acyl-CoA N-acyltransferases (Nat)"/>
    <property type="match status" value="1"/>
</dbReference>
<feature type="domain" description="BioF2-like acetyltransferase" evidence="1">
    <location>
        <begin position="193"/>
        <end position="336"/>
    </location>
</feature>
<organism evidence="2 3">
    <name type="scientific">Undibacterium rivi</name>
    <dbReference type="NCBI Taxonomy" id="2828729"/>
    <lineage>
        <taxon>Bacteria</taxon>
        <taxon>Pseudomonadati</taxon>
        <taxon>Pseudomonadota</taxon>
        <taxon>Betaproteobacteria</taxon>
        <taxon>Burkholderiales</taxon>
        <taxon>Oxalobacteraceae</taxon>
        <taxon>Undibacterium</taxon>
    </lineage>
</organism>
<sequence>MSSPHLSSMHNLKQIIISQKTDFETLATAWRALETKVNYLLPFQTYDWNSAWWKVFSGKSFFHQHELAICAVYDNDQLVAVMPLMNTHVGLHRLFLYRYVRPFGGDPNLTELRVPLTLPEYAEKVLQLWENLTRCETLGLTEFQIIGAKAPTDHFIQNNKSLFPLTDRTIPNFVLTLGEDWDSFKSGLKRNIKESLRRCYNSPKRDGLNVGFRVLQGRAAIVQQLPMFYALHGARASAKETIDHPDYFSHPQHKALLENLLDTPLADRMCLFCLELNGKVVAMRLAFNMGDELYLYYSGYDLDYAQYSVMTTLVAEAIQWAIGQKIQRLNLSIGEDVSKTRWGPAVINYVEYQCVKNSAWRRFVGKQIFRLRKIRNNQRSQLSPANEDKPG</sequence>
<evidence type="ECO:0000313" key="3">
    <source>
        <dbReference type="Proteomes" id="UP000682982"/>
    </source>
</evidence>
<evidence type="ECO:0000313" key="2">
    <source>
        <dbReference type="EMBL" id="MBR7791568.1"/>
    </source>
</evidence>
<dbReference type="InterPro" id="IPR016181">
    <property type="entry name" value="Acyl_CoA_acyltransferase"/>
</dbReference>
<name>A0ABS5GYY2_9BURK</name>
<proteinExistence type="predicted"/>
<keyword evidence="2" id="KW-0808">Transferase</keyword>
<dbReference type="InterPro" id="IPR038740">
    <property type="entry name" value="BioF2-like_GNAT_dom"/>
</dbReference>
<dbReference type="Gene3D" id="3.40.630.30">
    <property type="match status" value="1"/>
</dbReference>
<keyword evidence="3" id="KW-1185">Reference proteome</keyword>
<dbReference type="EC" id="2.3.1.-" evidence="2"/>
<keyword evidence="2" id="KW-0012">Acyltransferase</keyword>
<reference evidence="2 3" key="1">
    <citation type="submission" date="2021-04" db="EMBL/GenBank/DDBJ databases">
        <title>novel species isolated from subtropical streams in China.</title>
        <authorList>
            <person name="Lu H."/>
        </authorList>
    </citation>
    <scope>NUCLEOTIDE SEQUENCE [LARGE SCALE GENOMIC DNA]</scope>
    <source>
        <strain evidence="2 3">FT147W</strain>
    </source>
</reference>
<gene>
    <name evidence="2" type="ORF">KDM87_03095</name>
</gene>
<dbReference type="EMBL" id="JAGSPK010000001">
    <property type="protein sequence ID" value="MBR7791568.1"/>
    <property type="molecule type" value="Genomic_DNA"/>
</dbReference>
<evidence type="ECO:0000259" key="1">
    <source>
        <dbReference type="Pfam" id="PF13480"/>
    </source>
</evidence>
<dbReference type="RefSeq" id="WP_212677687.1">
    <property type="nucleotide sequence ID" value="NZ_JAGSPK010000001.1"/>
</dbReference>
<dbReference type="Pfam" id="PF13480">
    <property type="entry name" value="Acetyltransf_6"/>
    <property type="match status" value="1"/>
</dbReference>
<protein>
    <submittedName>
        <fullName evidence="2">GNAT family N-acetyltransferase</fullName>
        <ecNumber evidence="2">2.3.1.-</ecNumber>
    </submittedName>
</protein>
<comment type="caution">
    <text evidence="2">The sequence shown here is derived from an EMBL/GenBank/DDBJ whole genome shotgun (WGS) entry which is preliminary data.</text>
</comment>
<dbReference type="Proteomes" id="UP000682982">
    <property type="component" value="Unassembled WGS sequence"/>
</dbReference>
<dbReference type="GO" id="GO:0016746">
    <property type="term" value="F:acyltransferase activity"/>
    <property type="evidence" value="ECO:0007669"/>
    <property type="project" value="UniProtKB-KW"/>
</dbReference>
<accession>A0ABS5GYY2</accession>